<dbReference type="InterPro" id="IPR050171">
    <property type="entry name" value="MFS_Transporters"/>
</dbReference>
<keyword evidence="4 7" id="KW-0812">Transmembrane</keyword>
<feature type="transmembrane region" description="Helical" evidence="7">
    <location>
        <begin position="305"/>
        <end position="325"/>
    </location>
</feature>
<evidence type="ECO:0000256" key="2">
    <source>
        <dbReference type="ARBA" id="ARBA00022448"/>
    </source>
</evidence>
<keyword evidence="3" id="KW-1003">Cell membrane</keyword>
<feature type="domain" description="Major facilitator superfamily (MFS) profile" evidence="8">
    <location>
        <begin position="1"/>
        <end position="392"/>
    </location>
</feature>
<keyword evidence="10" id="KW-1185">Reference proteome</keyword>
<feature type="transmembrane region" description="Helical" evidence="7">
    <location>
        <begin position="73"/>
        <end position="91"/>
    </location>
</feature>
<feature type="transmembrane region" description="Helical" evidence="7">
    <location>
        <begin position="282"/>
        <end position="299"/>
    </location>
</feature>
<protein>
    <submittedName>
        <fullName evidence="9">Putative transporter</fullName>
    </submittedName>
</protein>
<reference evidence="9 10" key="1">
    <citation type="submission" date="2019-02" db="EMBL/GenBank/DDBJ databases">
        <title>Deep-cultivation of Planctomycetes and their phenomic and genomic characterization uncovers novel biology.</title>
        <authorList>
            <person name="Wiegand S."/>
            <person name="Jogler M."/>
            <person name="Boedeker C."/>
            <person name="Pinto D."/>
            <person name="Vollmers J."/>
            <person name="Rivas-Marin E."/>
            <person name="Kohn T."/>
            <person name="Peeters S.H."/>
            <person name="Heuer A."/>
            <person name="Rast P."/>
            <person name="Oberbeckmann S."/>
            <person name="Bunk B."/>
            <person name="Jeske O."/>
            <person name="Meyerdierks A."/>
            <person name="Storesund J.E."/>
            <person name="Kallscheuer N."/>
            <person name="Luecker S."/>
            <person name="Lage O.M."/>
            <person name="Pohl T."/>
            <person name="Merkel B.J."/>
            <person name="Hornburger P."/>
            <person name="Mueller R.-W."/>
            <person name="Bruemmer F."/>
            <person name="Labrenz M."/>
            <person name="Spormann A.M."/>
            <person name="Op Den Camp H."/>
            <person name="Overmann J."/>
            <person name="Amann R."/>
            <person name="Jetten M.S.M."/>
            <person name="Mascher T."/>
            <person name="Medema M.H."/>
            <person name="Devos D.P."/>
            <person name="Kaster A.-K."/>
            <person name="Ovreas L."/>
            <person name="Rohde M."/>
            <person name="Galperin M.Y."/>
            <person name="Jogler C."/>
        </authorList>
    </citation>
    <scope>NUCLEOTIDE SEQUENCE [LARGE SCALE GENOMIC DNA]</scope>
    <source>
        <strain evidence="9 10">CA54</strain>
    </source>
</reference>
<keyword evidence="5 7" id="KW-1133">Transmembrane helix</keyword>
<dbReference type="EMBL" id="SJPP01000001">
    <property type="protein sequence ID" value="TWU12895.1"/>
    <property type="molecule type" value="Genomic_DNA"/>
</dbReference>
<evidence type="ECO:0000259" key="8">
    <source>
        <dbReference type="PROSITE" id="PS50850"/>
    </source>
</evidence>
<dbReference type="GO" id="GO:0005886">
    <property type="term" value="C:plasma membrane"/>
    <property type="evidence" value="ECO:0007669"/>
    <property type="project" value="UniProtKB-SubCell"/>
</dbReference>
<dbReference type="AlphaFoldDB" id="A0A5C6BLK4"/>
<feature type="transmembrane region" description="Helical" evidence="7">
    <location>
        <begin position="337"/>
        <end position="360"/>
    </location>
</feature>
<evidence type="ECO:0000256" key="4">
    <source>
        <dbReference type="ARBA" id="ARBA00022692"/>
    </source>
</evidence>
<feature type="transmembrane region" description="Helical" evidence="7">
    <location>
        <begin position="132"/>
        <end position="159"/>
    </location>
</feature>
<feature type="transmembrane region" description="Helical" evidence="7">
    <location>
        <begin position="250"/>
        <end position="270"/>
    </location>
</feature>
<feature type="transmembrane region" description="Helical" evidence="7">
    <location>
        <begin position="207"/>
        <end position="230"/>
    </location>
</feature>
<feature type="transmembrane region" description="Helical" evidence="7">
    <location>
        <begin position="49"/>
        <end position="66"/>
    </location>
</feature>
<evidence type="ECO:0000256" key="6">
    <source>
        <dbReference type="ARBA" id="ARBA00023136"/>
    </source>
</evidence>
<dbReference type="InterPro" id="IPR036259">
    <property type="entry name" value="MFS_trans_sf"/>
</dbReference>
<evidence type="ECO:0000256" key="7">
    <source>
        <dbReference type="SAM" id="Phobius"/>
    </source>
</evidence>
<keyword evidence="6 7" id="KW-0472">Membrane</keyword>
<evidence type="ECO:0000256" key="5">
    <source>
        <dbReference type="ARBA" id="ARBA00022989"/>
    </source>
</evidence>
<dbReference type="PROSITE" id="PS50850">
    <property type="entry name" value="MFS"/>
    <property type="match status" value="1"/>
</dbReference>
<organism evidence="9 10">
    <name type="scientific">Symmachiella macrocystis</name>
    <dbReference type="NCBI Taxonomy" id="2527985"/>
    <lineage>
        <taxon>Bacteria</taxon>
        <taxon>Pseudomonadati</taxon>
        <taxon>Planctomycetota</taxon>
        <taxon>Planctomycetia</taxon>
        <taxon>Planctomycetales</taxon>
        <taxon>Planctomycetaceae</taxon>
        <taxon>Symmachiella</taxon>
    </lineage>
</organism>
<sequence length="395" mass="42478">MNATTFRLVILISMAHALVHVFELSLPSVEQMIGDDFDVAREQTGVLGTVWRVPFGVGAFFAGWLADRFGSKPMLVIYLLGCAATSLLVWTCTSFDALYGVMFAMGCFASIYHPAGLAFISRETTPETRGVALGWHGIFGSIGIAGAPFIAALVFWTGAVTWQQYYLLLVIPGLGLAAYLFFGLTEHRKPPVTSTPNSETERDEGRWGAYLILVAGGAMAGFIYAAFMHFLPRYLNSAELRPSFMEPASFRNLLAAVVLIMGVLGQGIAGKFARPGRLQIQLALIMFANIGPLLWMAVATGPARFAAACLLGLVHFMTQPIYNSLIAQYVPFHRRSIGYGFSNMACFGIGALGPTFAGYAGSDFKVYGGLAIAAAASGMMALILHFIGKRDSTSV</sequence>
<evidence type="ECO:0000313" key="9">
    <source>
        <dbReference type="EMBL" id="TWU12895.1"/>
    </source>
</evidence>
<feature type="transmembrane region" description="Helical" evidence="7">
    <location>
        <begin position="165"/>
        <end position="186"/>
    </location>
</feature>
<gene>
    <name evidence="9" type="ORF">CA54_17210</name>
</gene>
<dbReference type="Gene3D" id="1.20.1250.20">
    <property type="entry name" value="MFS general substrate transporter like domains"/>
    <property type="match status" value="1"/>
</dbReference>
<dbReference type="Pfam" id="PF07690">
    <property type="entry name" value="MFS_1"/>
    <property type="match status" value="1"/>
</dbReference>
<dbReference type="InterPro" id="IPR020846">
    <property type="entry name" value="MFS_dom"/>
</dbReference>
<comment type="caution">
    <text evidence="9">The sequence shown here is derived from an EMBL/GenBank/DDBJ whole genome shotgun (WGS) entry which is preliminary data.</text>
</comment>
<dbReference type="RefSeq" id="WP_146370308.1">
    <property type="nucleotide sequence ID" value="NZ_SJPP01000001.1"/>
</dbReference>
<comment type="subcellular location">
    <subcellularLocation>
        <location evidence="1">Cell membrane</location>
        <topology evidence="1">Multi-pass membrane protein</topology>
    </subcellularLocation>
</comment>
<feature type="transmembrane region" description="Helical" evidence="7">
    <location>
        <begin position="97"/>
        <end position="120"/>
    </location>
</feature>
<evidence type="ECO:0000256" key="1">
    <source>
        <dbReference type="ARBA" id="ARBA00004651"/>
    </source>
</evidence>
<proteinExistence type="predicted"/>
<dbReference type="Proteomes" id="UP000320735">
    <property type="component" value="Unassembled WGS sequence"/>
</dbReference>
<dbReference type="SUPFAM" id="SSF103473">
    <property type="entry name" value="MFS general substrate transporter"/>
    <property type="match status" value="1"/>
</dbReference>
<dbReference type="GO" id="GO:0022857">
    <property type="term" value="F:transmembrane transporter activity"/>
    <property type="evidence" value="ECO:0007669"/>
    <property type="project" value="InterPro"/>
</dbReference>
<dbReference type="PANTHER" id="PTHR23517">
    <property type="entry name" value="RESISTANCE PROTEIN MDTM, PUTATIVE-RELATED-RELATED"/>
    <property type="match status" value="1"/>
</dbReference>
<dbReference type="PANTHER" id="PTHR23517:SF2">
    <property type="entry name" value="MULTIDRUG RESISTANCE PROTEIN MDTH"/>
    <property type="match status" value="1"/>
</dbReference>
<dbReference type="OrthoDB" id="243622at2"/>
<keyword evidence="2" id="KW-0813">Transport</keyword>
<evidence type="ECO:0000256" key="3">
    <source>
        <dbReference type="ARBA" id="ARBA00022475"/>
    </source>
</evidence>
<evidence type="ECO:0000313" key="10">
    <source>
        <dbReference type="Proteomes" id="UP000320735"/>
    </source>
</evidence>
<dbReference type="InterPro" id="IPR011701">
    <property type="entry name" value="MFS"/>
</dbReference>
<name>A0A5C6BLK4_9PLAN</name>
<accession>A0A5C6BLK4</accession>
<feature type="transmembrane region" description="Helical" evidence="7">
    <location>
        <begin position="366"/>
        <end position="387"/>
    </location>
</feature>